<dbReference type="EMBL" id="BPWL01000007">
    <property type="protein sequence ID" value="GJJ12640.1"/>
    <property type="molecule type" value="Genomic_DNA"/>
</dbReference>
<sequence>MSSIEELEAVDGEICEAIRTTQIKVDIVVVSDVDDFRQSVNLIKLGNHSAKLKMRLNMLVRINRLPAELLAYIVILTYTPTEEFTSKKNPYVSYTWWILYSVLPEIHQSFRPEGQSYPSIIASESRKSDSAFVLIPSLNPPPMDFFDRLLSVLVTSDRLETLECDLDEVTSMEQLAQILSLCAWFTPQ</sequence>
<dbReference type="AlphaFoldDB" id="A0AAV5AL37"/>
<reference evidence="1" key="1">
    <citation type="submission" date="2021-10" db="EMBL/GenBank/DDBJ databases">
        <title>De novo Genome Assembly of Clathrus columnatus (Basidiomycota, Fungi) Using Illumina and Nanopore Sequence Data.</title>
        <authorList>
            <person name="Ogiso-Tanaka E."/>
            <person name="Itagaki H."/>
            <person name="Hosoya T."/>
            <person name="Hosaka K."/>
        </authorList>
    </citation>
    <scope>NUCLEOTIDE SEQUENCE</scope>
    <source>
        <strain evidence="1">MO-923</strain>
    </source>
</reference>
<evidence type="ECO:0000313" key="1">
    <source>
        <dbReference type="EMBL" id="GJJ12640.1"/>
    </source>
</evidence>
<proteinExistence type="predicted"/>
<keyword evidence="2" id="KW-1185">Reference proteome</keyword>
<evidence type="ECO:0000313" key="2">
    <source>
        <dbReference type="Proteomes" id="UP001050691"/>
    </source>
</evidence>
<organism evidence="1 2">
    <name type="scientific">Clathrus columnatus</name>
    <dbReference type="NCBI Taxonomy" id="1419009"/>
    <lineage>
        <taxon>Eukaryota</taxon>
        <taxon>Fungi</taxon>
        <taxon>Dikarya</taxon>
        <taxon>Basidiomycota</taxon>
        <taxon>Agaricomycotina</taxon>
        <taxon>Agaricomycetes</taxon>
        <taxon>Phallomycetidae</taxon>
        <taxon>Phallales</taxon>
        <taxon>Clathraceae</taxon>
        <taxon>Clathrus</taxon>
    </lineage>
</organism>
<comment type="caution">
    <text evidence="1">The sequence shown here is derived from an EMBL/GenBank/DDBJ whole genome shotgun (WGS) entry which is preliminary data.</text>
</comment>
<name>A0AAV5AL37_9AGAM</name>
<gene>
    <name evidence="1" type="ORF">Clacol_006883</name>
</gene>
<dbReference type="Proteomes" id="UP001050691">
    <property type="component" value="Unassembled WGS sequence"/>
</dbReference>
<accession>A0AAV5AL37</accession>
<protein>
    <submittedName>
        <fullName evidence="1">Uncharacterized protein</fullName>
    </submittedName>
</protein>